<feature type="compositionally biased region" description="Basic and acidic residues" evidence="1">
    <location>
        <begin position="181"/>
        <end position="199"/>
    </location>
</feature>
<keyword evidence="2" id="KW-0812">Transmembrane</keyword>
<protein>
    <submittedName>
        <fullName evidence="3">Uncharacterized protein</fullName>
    </submittedName>
</protein>
<dbReference type="KEGG" id="dol:Dole_1237"/>
<gene>
    <name evidence="3" type="ordered locus">Dole_1237</name>
</gene>
<reference evidence="3 4" key="1">
    <citation type="submission" date="2007-10" db="EMBL/GenBank/DDBJ databases">
        <title>Complete sequence of Desulfococcus oleovorans Hxd3.</title>
        <authorList>
            <consortium name="US DOE Joint Genome Institute"/>
            <person name="Copeland A."/>
            <person name="Lucas S."/>
            <person name="Lapidus A."/>
            <person name="Barry K."/>
            <person name="Glavina del Rio T."/>
            <person name="Dalin E."/>
            <person name="Tice H."/>
            <person name="Pitluck S."/>
            <person name="Kiss H."/>
            <person name="Brettin T."/>
            <person name="Bruce D."/>
            <person name="Detter J.C."/>
            <person name="Han C."/>
            <person name="Schmutz J."/>
            <person name="Larimer F."/>
            <person name="Land M."/>
            <person name="Hauser L."/>
            <person name="Kyrpides N."/>
            <person name="Kim E."/>
            <person name="Wawrik B."/>
            <person name="Richardson P."/>
        </authorList>
    </citation>
    <scope>NUCLEOTIDE SEQUENCE [LARGE SCALE GENOMIC DNA]</scope>
    <source>
        <strain evidence="4">DSM 6200 / JCM 39069 / Hxd3</strain>
    </source>
</reference>
<dbReference type="RefSeq" id="WP_012174660.1">
    <property type="nucleotide sequence ID" value="NC_009943.1"/>
</dbReference>
<dbReference type="EMBL" id="CP000859">
    <property type="protein sequence ID" value="ABW67043.1"/>
    <property type="molecule type" value="Genomic_DNA"/>
</dbReference>
<evidence type="ECO:0000313" key="4">
    <source>
        <dbReference type="Proteomes" id="UP000008561"/>
    </source>
</evidence>
<evidence type="ECO:0000313" key="3">
    <source>
        <dbReference type="EMBL" id="ABW67043.1"/>
    </source>
</evidence>
<keyword evidence="2" id="KW-1133">Transmembrane helix</keyword>
<evidence type="ECO:0000256" key="1">
    <source>
        <dbReference type="SAM" id="MobiDB-lite"/>
    </source>
</evidence>
<dbReference type="STRING" id="96561.Dole_1237"/>
<feature type="compositionally biased region" description="Basic and acidic residues" evidence="1">
    <location>
        <begin position="149"/>
        <end position="164"/>
    </location>
</feature>
<dbReference type="Proteomes" id="UP000008561">
    <property type="component" value="Chromosome"/>
</dbReference>
<organism evidence="3 4">
    <name type="scientific">Desulfosudis oleivorans (strain DSM 6200 / JCM 39069 / Hxd3)</name>
    <name type="common">Desulfococcus oleovorans</name>
    <dbReference type="NCBI Taxonomy" id="96561"/>
    <lineage>
        <taxon>Bacteria</taxon>
        <taxon>Pseudomonadati</taxon>
        <taxon>Thermodesulfobacteriota</taxon>
        <taxon>Desulfobacteria</taxon>
        <taxon>Desulfobacterales</taxon>
        <taxon>Desulfosudaceae</taxon>
        <taxon>Desulfosudis</taxon>
    </lineage>
</organism>
<feature type="transmembrane region" description="Helical" evidence="2">
    <location>
        <begin position="33"/>
        <end position="52"/>
    </location>
</feature>
<feature type="region of interest" description="Disordered" evidence="1">
    <location>
        <begin position="256"/>
        <end position="291"/>
    </location>
</feature>
<accession>A8ZY36</accession>
<name>A8ZY36_DESOH</name>
<evidence type="ECO:0000256" key="2">
    <source>
        <dbReference type="SAM" id="Phobius"/>
    </source>
</evidence>
<dbReference type="AlphaFoldDB" id="A8ZY36"/>
<keyword evidence="2" id="KW-0472">Membrane</keyword>
<keyword evidence="4" id="KW-1185">Reference proteome</keyword>
<dbReference type="HOGENOM" id="CLU_721060_0_0_7"/>
<feature type="region of interest" description="Disordered" evidence="1">
    <location>
        <begin position="149"/>
        <end position="227"/>
    </location>
</feature>
<proteinExistence type="predicted"/>
<sequence length="383" mass="41768">MMDRRLSTQYGYGAARILLPAPVRYRVPLHSRWYLHPSFVGLVGALVILSLLRSCVTPVIKPGRTILWLQPPPEAVVPRTEAPAVAMPRAAKAPAVPEKKPERVVLETPRPIEEALPPPEMSLERQKTRRERTVYEKPDTAVMLENRTSRPDIARRSHTVERPDTYAAQTMPDISVPDAAYRLDRQPDSRPPDPDRDLRQMAPPSAFTPLPAEDSMPSLARSTAGNRSKTVTLMSGPAIPGGEIVGGGVGHELERAPGSGGNSRLASPVARPSGVTVAVPDTGIGPTFPAKEETAPEDMVTIAGTIEGESTRIATLKQDIFRKVQSTEFKAGSYCCTVDGVKCRIVITKEKRVRLSFSTESIPFKVVSRLERLLPEGVKPCAD</sequence>